<sequence length="222" mass="24705">MKSAQCSLLKICKNGSVVFVELELPSPVLTAGQFLLARNQRDILPAVLFSTDKRGQYIFPMNSEFHWEVGDDLLITFPHGHGFTIKPDMRKLLMISQTSSPVRLFSAARQILENGGEAALFSRNLPDQVPPEIEVLSDEQLDEAVLWSDAIIGDAQLHHMDFWQGFQTKYQLSARQSVQILVDTPIACDGTAECGVCAIKTHAGWKQACSDGPVFNLRDLEF</sequence>
<evidence type="ECO:0000313" key="3">
    <source>
        <dbReference type="Proteomes" id="UP000050430"/>
    </source>
</evidence>
<keyword evidence="3" id="KW-1185">Reference proteome</keyword>
<reference evidence="2 3" key="1">
    <citation type="submission" date="2015-07" db="EMBL/GenBank/DDBJ databases">
        <title>Genome sequence of Leptolinea tardivitalis DSM 16556.</title>
        <authorList>
            <person name="Hemp J."/>
            <person name="Ward L.M."/>
            <person name="Pace L.A."/>
            <person name="Fischer W.W."/>
        </authorList>
    </citation>
    <scope>NUCLEOTIDE SEQUENCE [LARGE SCALE GENOMIC DNA]</scope>
    <source>
        <strain evidence="2 3">YMTK-2</strain>
    </source>
</reference>
<dbReference type="AlphaFoldDB" id="A0A0N8GLL6"/>
<feature type="domain" description="Dihydroorotate dehydrogenase electron transfer subunit iron-sulphur cluster binding" evidence="1">
    <location>
        <begin position="189"/>
        <end position="220"/>
    </location>
</feature>
<comment type="caution">
    <text evidence="2">The sequence shown here is derived from an EMBL/GenBank/DDBJ whole genome shotgun (WGS) entry which is preliminary data.</text>
</comment>
<proteinExistence type="predicted"/>
<dbReference type="InterPro" id="IPR019480">
    <property type="entry name" value="Dihydroorotate_DH_Fe-S-bd"/>
</dbReference>
<dbReference type="EMBL" id="LGCK01000007">
    <property type="protein sequence ID" value="KPL72842.1"/>
    <property type="molecule type" value="Genomic_DNA"/>
</dbReference>
<dbReference type="Pfam" id="PF10418">
    <property type="entry name" value="DHODB_Fe-S_bind"/>
    <property type="match status" value="1"/>
</dbReference>
<accession>A0A0N8GLL6</accession>
<dbReference type="Proteomes" id="UP000050430">
    <property type="component" value="Unassembled WGS sequence"/>
</dbReference>
<evidence type="ECO:0000259" key="1">
    <source>
        <dbReference type="Pfam" id="PF10418"/>
    </source>
</evidence>
<gene>
    <name evidence="2" type="ORF">ADM99_07230</name>
</gene>
<organism evidence="2 3">
    <name type="scientific">Leptolinea tardivitalis</name>
    <dbReference type="NCBI Taxonomy" id="229920"/>
    <lineage>
        <taxon>Bacteria</taxon>
        <taxon>Bacillati</taxon>
        <taxon>Chloroflexota</taxon>
        <taxon>Anaerolineae</taxon>
        <taxon>Anaerolineales</taxon>
        <taxon>Anaerolineaceae</taxon>
        <taxon>Leptolinea</taxon>
    </lineage>
</organism>
<name>A0A0N8GLL6_9CHLR</name>
<dbReference type="STRING" id="229920.ADM99_07230"/>
<protein>
    <recommendedName>
        <fullName evidence="1">Dihydroorotate dehydrogenase electron transfer subunit iron-sulphur cluster binding domain-containing protein</fullName>
    </recommendedName>
</protein>
<evidence type="ECO:0000313" key="2">
    <source>
        <dbReference type="EMBL" id="KPL72842.1"/>
    </source>
</evidence>